<keyword evidence="2" id="KW-1185">Reference proteome</keyword>
<accession>A0ACC0GJ66</accession>
<dbReference type="Proteomes" id="UP001060215">
    <property type="component" value="Chromosome 8"/>
</dbReference>
<proteinExistence type="predicted"/>
<evidence type="ECO:0000313" key="1">
    <source>
        <dbReference type="EMBL" id="KAI8001201.1"/>
    </source>
</evidence>
<reference evidence="1 2" key="1">
    <citation type="journal article" date="2022" name="Plant J.">
        <title>Chromosome-level genome of Camellia lanceoleosa provides a valuable resource for understanding genome evolution and self-incompatibility.</title>
        <authorList>
            <person name="Gong W."/>
            <person name="Xiao S."/>
            <person name="Wang L."/>
            <person name="Liao Z."/>
            <person name="Chang Y."/>
            <person name="Mo W."/>
            <person name="Hu G."/>
            <person name="Li W."/>
            <person name="Zhao G."/>
            <person name="Zhu H."/>
            <person name="Hu X."/>
            <person name="Ji K."/>
            <person name="Xiang X."/>
            <person name="Song Q."/>
            <person name="Yuan D."/>
            <person name="Jin S."/>
            <person name="Zhang L."/>
        </authorList>
    </citation>
    <scope>NUCLEOTIDE SEQUENCE [LARGE SCALE GENOMIC DNA]</scope>
    <source>
        <strain evidence="1">SQ_2022a</strain>
    </source>
</reference>
<name>A0ACC0GJ66_9ERIC</name>
<keyword evidence="1" id="KW-0436">Ligase</keyword>
<sequence>MEEKKYVARPMKRPYNECEKSERPTKRTPMELVYPDPVRVGSIGRKVEDLLADPENDKWLSISAELCGGTHLSNTREAKVFALLSEEGIAKGIHRVQGKTFEDFKKKILNQIDFLM</sequence>
<organism evidence="1 2">
    <name type="scientific">Camellia lanceoleosa</name>
    <dbReference type="NCBI Taxonomy" id="1840588"/>
    <lineage>
        <taxon>Eukaryota</taxon>
        <taxon>Viridiplantae</taxon>
        <taxon>Streptophyta</taxon>
        <taxon>Embryophyta</taxon>
        <taxon>Tracheophyta</taxon>
        <taxon>Spermatophyta</taxon>
        <taxon>Magnoliopsida</taxon>
        <taxon>eudicotyledons</taxon>
        <taxon>Gunneridae</taxon>
        <taxon>Pentapetalae</taxon>
        <taxon>asterids</taxon>
        <taxon>Ericales</taxon>
        <taxon>Theaceae</taxon>
        <taxon>Camellia</taxon>
    </lineage>
</organism>
<comment type="caution">
    <text evidence="1">The sequence shown here is derived from an EMBL/GenBank/DDBJ whole genome shotgun (WGS) entry which is preliminary data.</text>
</comment>
<gene>
    <name evidence="1" type="ORF">LOK49_LG09G02507</name>
</gene>
<protein>
    <submittedName>
        <fullName evidence="1">Alanine--tRNA ligase</fullName>
    </submittedName>
</protein>
<dbReference type="EMBL" id="CM045765">
    <property type="protein sequence ID" value="KAI8001201.1"/>
    <property type="molecule type" value="Genomic_DNA"/>
</dbReference>
<evidence type="ECO:0000313" key="2">
    <source>
        <dbReference type="Proteomes" id="UP001060215"/>
    </source>
</evidence>